<keyword evidence="3 5" id="KW-0067">ATP-binding</keyword>
<reference evidence="7 8" key="1">
    <citation type="submission" date="2017-01" db="EMBL/GenBank/DDBJ databases">
        <title>A Red Light-Sensitive Sensory Rhodopsin I From Haloarcula taiwanensis, A New Haloarchaeon Isolated From Taiwan.</title>
        <authorList>
            <person name="Yang C.-S."/>
            <person name="Han Y.-A."/>
            <person name="Chen P.-C."/>
            <person name="Ng W.V."/>
            <person name="Chen T.-W."/>
        </authorList>
    </citation>
    <scope>NUCLEOTIDE SEQUENCE [LARGE SCALE GENOMIC DNA]</scope>
    <source>
        <strain evidence="7 8">Taiwanensis</strain>
        <plasmid evidence="7 8">pNYT1</plasmid>
    </source>
</reference>
<dbReference type="PROSITE" id="PS00297">
    <property type="entry name" value="HSP70_1"/>
    <property type="match status" value="1"/>
</dbReference>
<evidence type="ECO:0000256" key="4">
    <source>
        <dbReference type="ARBA" id="ARBA00023186"/>
    </source>
</evidence>
<dbReference type="GO" id="GO:0005524">
    <property type="term" value="F:ATP binding"/>
    <property type="evidence" value="ECO:0007669"/>
    <property type="project" value="UniProtKB-KW"/>
</dbReference>
<dbReference type="CDD" id="cd24029">
    <property type="entry name" value="ASKHA_NBD_HSP70_DnaK_HscA_HscC"/>
    <property type="match status" value="1"/>
</dbReference>
<dbReference type="FunFam" id="3.90.640.10:FF:000003">
    <property type="entry name" value="Molecular chaperone DnaK"/>
    <property type="match status" value="1"/>
</dbReference>
<keyword evidence="4" id="KW-0143">Chaperone</keyword>
<dbReference type="AlphaFoldDB" id="A0A2H5A3X7"/>
<keyword evidence="2 5" id="KW-0547">Nucleotide-binding</keyword>
<evidence type="ECO:0000313" key="8">
    <source>
        <dbReference type="Proteomes" id="UP000242917"/>
    </source>
</evidence>
<name>A0A2H5A3X7_9EURY</name>
<dbReference type="InterPro" id="IPR013126">
    <property type="entry name" value="Hsp_70_fam"/>
</dbReference>
<dbReference type="KEGG" id="hta:BVU17_17725"/>
<proteinExistence type="inferred from homology"/>
<keyword evidence="8" id="KW-1185">Reference proteome</keyword>
<dbReference type="PROSITE" id="PS01036">
    <property type="entry name" value="HSP70_3"/>
    <property type="match status" value="1"/>
</dbReference>
<keyword evidence="7" id="KW-0614">Plasmid</keyword>
<evidence type="ECO:0000256" key="2">
    <source>
        <dbReference type="ARBA" id="ARBA00022741"/>
    </source>
</evidence>
<accession>A0A2H5A3X7</accession>
<dbReference type="SUPFAM" id="SSF100920">
    <property type="entry name" value="Heat shock protein 70kD (HSP70), peptide-binding domain"/>
    <property type="match status" value="1"/>
</dbReference>
<evidence type="ECO:0000256" key="6">
    <source>
        <dbReference type="SAM" id="MobiDB-lite"/>
    </source>
</evidence>
<protein>
    <submittedName>
        <fullName evidence="7">Molecular chaperone DnaK</fullName>
    </submittedName>
</protein>
<dbReference type="Gene3D" id="2.60.34.10">
    <property type="entry name" value="Substrate Binding Domain Of DNAk, Chain A, domain 1"/>
    <property type="match status" value="1"/>
</dbReference>
<gene>
    <name evidence="7" type="ORF">BVU17_17725</name>
</gene>
<geneLocation type="plasmid" evidence="7 8">
    <name>pNYT1</name>
</geneLocation>
<dbReference type="OrthoDB" id="9944at2157"/>
<comment type="similarity">
    <text evidence="1 5">Belongs to the heat shock protein 70 family.</text>
</comment>
<evidence type="ECO:0000256" key="1">
    <source>
        <dbReference type="ARBA" id="ARBA00007381"/>
    </source>
</evidence>
<dbReference type="PRINTS" id="PR00301">
    <property type="entry name" value="HEATSHOCK70"/>
</dbReference>
<evidence type="ECO:0000256" key="5">
    <source>
        <dbReference type="RuleBase" id="RU003322"/>
    </source>
</evidence>
<feature type="region of interest" description="Disordered" evidence="6">
    <location>
        <begin position="510"/>
        <end position="530"/>
    </location>
</feature>
<dbReference type="InterPro" id="IPR043129">
    <property type="entry name" value="ATPase_NBD"/>
</dbReference>
<sequence>MTLSNLPIGIDLGTTNSVVATVSDGGFEVVPNARGDKKTPSVVSYDQDSQSVFAGRQADNRAIHHPEKTVKSVKRHMGTDETFSLGPDQYHPEEISGLILKKLIEDAGNELNRPLSNAVITVPAYFSDAQRRATKRAGEIAGIDVDRVLPEPTAACLAYGLQSTAGKRVLVYDLGGGTFDCSAVKIDDGVIETLGVDGATDLGGDDYDSLIVNWVADTIADEYGSPPALNNPKVNQRLFGAAKEVKHELSSRTSAIHQLPFLELQNGDTIDYELNITRGEFAEITAGPTQETIDIMNGFLNDLGLTPSQFDDVLLVGGATRIPAIRSAVEQFFGQEPRTDLNPDQIVALGAATQAAILNDIEVPAVSTTNIVPSTEASQGEAAINEGSNPILIDALPRTLGVELQEPRTNDTYFQPLIQSGESIPARAEINVTPVRAHQTKTRFTIYQGDEGTLEGNDEIGELVLGPYPPKELDEYSQRATMEIDSDGIITFTAVSLDADVSDTTEIETRFNREEETLGGTNPDLPALHR</sequence>
<dbReference type="EMBL" id="CP019156">
    <property type="protein sequence ID" value="AUG49423.1"/>
    <property type="molecule type" value="Genomic_DNA"/>
</dbReference>
<evidence type="ECO:0000313" key="7">
    <source>
        <dbReference type="EMBL" id="AUG49423.1"/>
    </source>
</evidence>
<dbReference type="Gene3D" id="3.30.420.40">
    <property type="match status" value="2"/>
</dbReference>
<dbReference type="FunFam" id="3.30.420.40:FF:000071">
    <property type="entry name" value="Molecular chaperone DnaK"/>
    <property type="match status" value="1"/>
</dbReference>
<dbReference type="Pfam" id="PF00012">
    <property type="entry name" value="HSP70"/>
    <property type="match status" value="1"/>
</dbReference>
<dbReference type="Gene3D" id="3.90.640.10">
    <property type="entry name" value="Actin, Chain A, domain 4"/>
    <property type="match status" value="1"/>
</dbReference>
<dbReference type="InterPro" id="IPR029047">
    <property type="entry name" value="HSP70_peptide-bd_sf"/>
</dbReference>
<evidence type="ECO:0000256" key="3">
    <source>
        <dbReference type="ARBA" id="ARBA00022840"/>
    </source>
</evidence>
<dbReference type="GO" id="GO:0140662">
    <property type="term" value="F:ATP-dependent protein folding chaperone"/>
    <property type="evidence" value="ECO:0007669"/>
    <property type="project" value="InterPro"/>
</dbReference>
<dbReference type="SUPFAM" id="SSF53067">
    <property type="entry name" value="Actin-like ATPase domain"/>
    <property type="match status" value="2"/>
</dbReference>
<dbReference type="PANTHER" id="PTHR19375">
    <property type="entry name" value="HEAT SHOCK PROTEIN 70KDA"/>
    <property type="match status" value="1"/>
</dbReference>
<dbReference type="InterPro" id="IPR018181">
    <property type="entry name" value="Heat_shock_70_CS"/>
</dbReference>
<organism evidence="7 8">
    <name type="scientific">Haloarcula taiwanensis</name>
    <dbReference type="NCBI Taxonomy" id="1932004"/>
    <lineage>
        <taxon>Archaea</taxon>
        <taxon>Methanobacteriati</taxon>
        <taxon>Methanobacteriota</taxon>
        <taxon>Stenosarchaea group</taxon>
        <taxon>Halobacteria</taxon>
        <taxon>Halobacteriales</taxon>
        <taxon>Haloarculaceae</taxon>
        <taxon>Haloarcula</taxon>
    </lineage>
</organism>
<dbReference type="Proteomes" id="UP000242917">
    <property type="component" value="Plasmid pNYT1"/>
</dbReference>